<dbReference type="Gene3D" id="3.40.50.150">
    <property type="entry name" value="Vaccinia Virus protein VP39"/>
    <property type="match status" value="1"/>
</dbReference>
<dbReference type="Proteomes" id="UP001338125">
    <property type="component" value="Unassembled WGS sequence"/>
</dbReference>
<dbReference type="SUPFAM" id="SSF53335">
    <property type="entry name" value="S-adenosyl-L-methionine-dependent methyltransferases"/>
    <property type="match status" value="1"/>
</dbReference>
<keyword evidence="4" id="KW-1185">Reference proteome</keyword>
<dbReference type="PANTHER" id="PTHR43591">
    <property type="entry name" value="METHYLTRANSFERASE"/>
    <property type="match status" value="1"/>
</dbReference>
<evidence type="ECO:0000256" key="2">
    <source>
        <dbReference type="SAM" id="MobiDB-lite"/>
    </source>
</evidence>
<dbReference type="EMBL" id="JAVFKD010000012">
    <property type="protein sequence ID" value="KAK5991955.1"/>
    <property type="molecule type" value="Genomic_DNA"/>
</dbReference>
<dbReference type="Pfam" id="PF13489">
    <property type="entry name" value="Methyltransf_23"/>
    <property type="match status" value="1"/>
</dbReference>
<feature type="compositionally biased region" description="Polar residues" evidence="2">
    <location>
        <begin position="1"/>
        <end position="16"/>
    </location>
</feature>
<dbReference type="InterPro" id="IPR029063">
    <property type="entry name" value="SAM-dependent_MTases_sf"/>
</dbReference>
<dbReference type="CDD" id="cd02440">
    <property type="entry name" value="AdoMet_MTases"/>
    <property type="match status" value="1"/>
</dbReference>
<sequence>MDLTETNTFGQPQLKPSSLPAGRPSHRWNRPWMTVKERIRDIKKMVCFSQDQISRKADCKKPISCQNDEGEQDRLDRQHNMCVILLDGNLGLAPVRSPKYVLDIATGTGIWATQFAERNPESNVLGTDLTGNQRKPHVSNVSFLQHDAEGEAWNFPNKFDYIHMRYVVPCFDNLQGVIKNAFDSMNPGGWIEFLDSPLEILTVDDTVRGTGLEHFATAVEESSAKLGRDLLKPKHYASWLREAGFVNVVEKIIPVPGNPWSKDPKQKVLGGFMLHDMKVTIGSMHKFYNIFGYSKLETEKIIAETQSALEDTNIHFYWNK</sequence>
<comment type="similarity">
    <text evidence="1">Belongs to the methyltransferase superfamily. LaeA methyltransferase family.</text>
</comment>
<name>A0ABR0SJK8_9HYPO</name>
<evidence type="ECO:0000313" key="4">
    <source>
        <dbReference type="Proteomes" id="UP001338125"/>
    </source>
</evidence>
<gene>
    <name evidence="3" type="ORF">PT974_05350</name>
</gene>
<proteinExistence type="inferred from homology"/>
<evidence type="ECO:0000313" key="3">
    <source>
        <dbReference type="EMBL" id="KAK5991955.1"/>
    </source>
</evidence>
<comment type="caution">
    <text evidence="3">The sequence shown here is derived from an EMBL/GenBank/DDBJ whole genome shotgun (WGS) entry which is preliminary data.</text>
</comment>
<reference evidence="3 4" key="1">
    <citation type="submission" date="2024-01" db="EMBL/GenBank/DDBJ databases">
        <title>Complete genome of Cladobotryum mycophilum ATHUM6906.</title>
        <authorList>
            <person name="Christinaki A.C."/>
            <person name="Myridakis A.I."/>
            <person name="Kouvelis V.N."/>
        </authorList>
    </citation>
    <scope>NUCLEOTIDE SEQUENCE [LARGE SCALE GENOMIC DNA]</scope>
    <source>
        <strain evidence="3 4">ATHUM6906</strain>
    </source>
</reference>
<dbReference type="PANTHER" id="PTHR43591:SF102">
    <property type="entry name" value="S-ADENOSYL-L-METHIONINE-DEPENDENT METHYLTRANSFERASE"/>
    <property type="match status" value="1"/>
</dbReference>
<evidence type="ECO:0000256" key="1">
    <source>
        <dbReference type="ARBA" id="ARBA00038158"/>
    </source>
</evidence>
<accession>A0ABR0SJK8</accession>
<organism evidence="3 4">
    <name type="scientific">Cladobotryum mycophilum</name>
    <dbReference type="NCBI Taxonomy" id="491253"/>
    <lineage>
        <taxon>Eukaryota</taxon>
        <taxon>Fungi</taxon>
        <taxon>Dikarya</taxon>
        <taxon>Ascomycota</taxon>
        <taxon>Pezizomycotina</taxon>
        <taxon>Sordariomycetes</taxon>
        <taxon>Hypocreomycetidae</taxon>
        <taxon>Hypocreales</taxon>
        <taxon>Hypocreaceae</taxon>
        <taxon>Cladobotryum</taxon>
    </lineage>
</organism>
<feature type="region of interest" description="Disordered" evidence="2">
    <location>
        <begin position="1"/>
        <end position="28"/>
    </location>
</feature>
<protein>
    <submittedName>
        <fullName evidence="3">Methyltransferase tdiE-like protein</fullName>
    </submittedName>
</protein>